<proteinExistence type="predicted"/>
<keyword evidence="1" id="KW-0472">Membrane</keyword>
<accession>A0A552WV53</accession>
<dbReference type="AlphaFoldDB" id="A0A552WV53"/>
<feature type="transmembrane region" description="Helical" evidence="1">
    <location>
        <begin position="12"/>
        <end position="31"/>
    </location>
</feature>
<dbReference type="RefSeq" id="WP_143417299.1">
    <property type="nucleotide sequence ID" value="NZ_VJXR01000007.1"/>
</dbReference>
<gene>
    <name evidence="2" type="ORF">FJ693_04300</name>
</gene>
<evidence type="ECO:0000313" key="3">
    <source>
        <dbReference type="Proteomes" id="UP000318693"/>
    </source>
</evidence>
<comment type="caution">
    <text evidence="2">The sequence shown here is derived from an EMBL/GenBank/DDBJ whole genome shotgun (WGS) entry which is preliminary data.</text>
</comment>
<dbReference type="Proteomes" id="UP000318693">
    <property type="component" value="Unassembled WGS sequence"/>
</dbReference>
<keyword evidence="1" id="KW-0812">Transmembrane</keyword>
<keyword evidence="1" id="KW-1133">Transmembrane helix</keyword>
<protein>
    <submittedName>
        <fullName evidence="2">Uncharacterized protein</fullName>
    </submittedName>
</protein>
<feature type="transmembrane region" description="Helical" evidence="1">
    <location>
        <begin position="37"/>
        <end position="54"/>
    </location>
</feature>
<sequence length="69" mass="7466">MTTPPTQRRPENLIVWGAIFIVFGAIATVVLTDFPGWGFIAGGILATVAGIAWLHSRRRRADGRTSDVS</sequence>
<dbReference type="EMBL" id="VJXR01000007">
    <property type="protein sequence ID" value="TRW46718.1"/>
    <property type="molecule type" value="Genomic_DNA"/>
</dbReference>
<evidence type="ECO:0000313" key="2">
    <source>
        <dbReference type="EMBL" id="TRW46718.1"/>
    </source>
</evidence>
<reference evidence="2 3" key="1">
    <citation type="submission" date="2019-07" db="EMBL/GenBank/DDBJ databases">
        <title>Georgenia wutianyii sp. nov. and Georgenia *** sp. nov. isolated from plateau pika (Ochotona curzoniae) in the Qinghai-Tibet plateau of China.</title>
        <authorList>
            <person name="Tian Z."/>
        </authorList>
    </citation>
    <scope>NUCLEOTIDE SEQUENCE [LARGE SCALE GENOMIC DNA]</scope>
    <source>
        <strain evidence="2 3">Z446</strain>
    </source>
</reference>
<name>A0A552WV53_9MICO</name>
<keyword evidence="3" id="KW-1185">Reference proteome</keyword>
<evidence type="ECO:0000256" key="1">
    <source>
        <dbReference type="SAM" id="Phobius"/>
    </source>
</evidence>
<organism evidence="2 3">
    <name type="scientific">Georgenia yuyongxinii</name>
    <dbReference type="NCBI Taxonomy" id="2589797"/>
    <lineage>
        <taxon>Bacteria</taxon>
        <taxon>Bacillati</taxon>
        <taxon>Actinomycetota</taxon>
        <taxon>Actinomycetes</taxon>
        <taxon>Micrococcales</taxon>
        <taxon>Bogoriellaceae</taxon>
        <taxon>Georgenia</taxon>
    </lineage>
</organism>